<dbReference type="PANTHER" id="PTHR48073:SF5">
    <property type="entry name" value="O-SUCCINYLBENZOATE SYNTHASE"/>
    <property type="match status" value="1"/>
</dbReference>
<evidence type="ECO:0000256" key="4">
    <source>
        <dbReference type="ARBA" id="ARBA00023239"/>
    </source>
</evidence>
<evidence type="ECO:0000256" key="2">
    <source>
        <dbReference type="ARBA" id="ARBA00022723"/>
    </source>
</evidence>
<keyword evidence="4" id="KW-0456">Lyase</keyword>
<dbReference type="SFLD" id="SFLDS00001">
    <property type="entry name" value="Enolase"/>
    <property type="match status" value="1"/>
</dbReference>
<dbReference type="InterPro" id="IPR036849">
    <property type="entry name" value="Enolase-like_C_sf"/>
</dbReference>
<protein>
    <recommendedName>
        <fullName evidence="5 6">o-succinylbenzoate synthase</fullName>
        <ecNumber evidence="5 6">4.2.1.113</ecNumber>
    </recommendedName>
</protein>
<proteinExistence type="predicted"/>
<evidence type="ECO:0000313" key="8">
    <source>
        <dbReference type="EMBL" id="OAH62573.1"/>
    </source>
</evidence>
<dbReference type="AlphaFoldDB" id="A0A177LAE3"/>
<dbReference type="InterPro" id="IPR029017">
    <property type="entry name" value="Enolase-like_N"/>
</dbReference>
<dbReference type="Proteomes" id="UP000076935">
    <property type="component" value="Unassembled WGS sequence"/>
</dbReference>
<dbReference type="InterPro" id="IPR010197">
    <property type="entry name" value="OSBS/NAAAR"/>
</dbReference>
<keyword evidence="2" id="KW-0479">Metal-binding</keyword>
<comment type="cofactor">
    <cofactor evidence="1">
        <name>a divalent metal cation</name>
        <dbReference type="ChEBI" id="CHEBI:60240"/>
    </cofactor>
</comment>
<dbReference type="Pfam" id="PF13378">
    <property type="entry name" value="MR_MLE_C"/>
    <property type="match status" value="1"/>
</dbReference>
<comment type="caution">
    <text evidence="8">The sequence shown here is derived from an EMBL/GenBank/DDBJ whole genome shotgun (WGS) entry which is preliminary data.</text>
</comment>
<dbReference type="InterPro" id="IPR013341">
    <property type="entry name" value="Mandelate_racemase_N_dom"/>
</dbReference>
<dbReference type="GO" id="GO:0046872">
    <property type="term" value="F:metal ion binding"/>
    <property type="evidence" value="ECO:0007669"/>
    <property type="project" value="UniProtKB-KW"/>
</dbReference>
<dbReference type="Gene3D" id="3.20.20.120">
    <property type="entry name" value="Enolase-like C-terminal domain"/>
    <property type="match status" value="1"/>
</dbReference>
<dbReference type="GO" id="GO:0043748">
    <property type="term" value="F:O-succinylbenzoate synthase activity"/>
    <property type="evidence" value="ECO:0007669"/>
    <property type="project" value="UniProtKB-EC"/>
</dbReference>
<dbReference type="EC" id="4.2.1.113" evidence="5 6"/>
<evidence type="ECO:0000256" key="6">
    <source>
        <dbReference type="NCBIfam" id="TIGR01928"/>
    </source>
</evidence>
<evidence type="ECO:0000256" key="3">
    <source>
        <dbReference type="ARBA" id="ARBA00022842"/>
    </source>
</evidence>
<sequence length="368" mass="41585">MIMLIKKLTMRVIEMPLKQPFYTHLETVSVRQAIIIEAEDEQGITGWGEASAFSTPWYTEETVQTEWHIIKDVLFPLLQGKTIDHPKDVHALFRTIRGNRMAKAGVECAIWDLYAKQQNKPLHELLGGTRTSIPAGGVAAGKTTADMIARIEALVQSGYERIKIKINPKTDRIMLTEIRRQFPDAPIMADANSAYRLQDIDQLKSLDEFKLLMIEQPFHVEDLWEHSKLQKQLNTAVCLDESIRSVHDAKCAIQMEACRIINVKFSRVGGLTEAVRIHDECKVARTGLWAGGMIEFGISRAHNVALASLPGFTIPGDIVSSNHYWEEDIIEPEILVENGRIQLSSKPGIGYDVNRKRLEIVGKEIYFI</sequence>
<dbReference type="InterPro" id="IPR029065">
    <property type="entry name" value="Enolase_C-like"/>
</dbReference>
<name>A0A177LAE3_9BACI</name>
<dbReference type="UniPathway" id="UPA01057">
    <property type="reaction ID" value="UER00165"/>
</dbReference>
<dbReference type="PANTHER" id="PTHR48073">
    <property type="entry name" value="O-SUCCINYLBENZOATE SYNTHASE-RELATED"/>
    <property type="match status" value="1"/>
</dbReference>
<dbReference type="GO" id="GO:0009234">
    <property type="term" value="P:menaquinone biosynthetic process"/>
    <property type="evidence" value="ECO:0007669"/>
    <property type="project" value="UniProtKB-UniRule"/>
</dbReference>
<dbReference type="Gene3D" id="3.30.390.10">
    <property type="entry name" value="Enolase-like, N-terminal domain"/>
    <property type="match status" value="1"/>
</dbReference>
<dbReference type="STRING" id="29332.AWH48_06325"/>
<gene>
    <name evidence="8" type="ORF">AWH49_07825</name>
</gene>
<evidence type="ECO:0000313" key="9">
    <source>
        <dbReference type="Proteomes" id="UP000076935"/>
    </source>
</evidence>
<evidence type="ECO:0000256" key="1">
    <source>
        <dbReference type="ARBA" id="ARBA00001968"/>
    </source>
</evidence>
<evidence type="ECO:0000256" key="5">
    <source>
        <dbReference type="ARBA" id="ARBA00029491"/>
    </source>
</evidence>
<dbReference type="InterPro" id="IPR013342">
    <property type="entry name" value="Mandelate_racemase_C"/>
</dbReference>
<dbReference type="SUPFAM" id="SSF54826">
    <property type="entry name" value="Enolase N-terminal domain-like"/>
    <property type="match status" value="1"/>
</dbReference>
<evidence type="ECO:0000259" key="7">
    <source>
        <dbReference type="SMART" id="SM00922"/>
    </source>
</evidence>
<dbReference type="GO" id="GO:0016854">
    <property type="term" value="F:racemase and epimerase activity"/>
    <property type="evidence" value="ECO:0007669"/>
    <property type="project" value="UniProtKB-ARBA"/>
</dbReference>
<dbReference type="SFLD" id="SFLDG00180">
    <property type="entry name" value="muconate_cycloisomerase"/>
    <property type="match status" value="1"/>
</dbReference>
<keyword evidence="9" id="KW-1185">Reference proteome</keyword>
<accession>A0A177LAE3</accession>
<keyword evidence="3" id="KW-0460">Magnesium</keyword>
<dbReference type="NCBIfam" id="TIGR01928">
    <property type="entry name" value="menC_lowGC_arch"/>
    <property type="match status" value="1"/>
</dbReference>
<dbReference type="SMART" id="SM00922">
    <property type="entry name" value="MR_MLE"/>
    <property type="match status" value="1"/>
</dbReference>
<organism evidence="8 9">
    <name type="scientific">Domibacillus aminovorans</name>
    <dbReference type="NCBI Taxonomy" id="29332"/>
    <lineage>
        <taxon>Bacteria</taxon>
        <taxon>Bacillati</taxon>
        <taxon>Bacillota</taxon>
        <taxon>Bacilli</taxon>
        <taxon>Bacillales</taxon>
        <taxon>Bacillaceae</taxon>
        <taxon>Domibacillus</taxon>
    </lineage>
</organism>
<reference evidence="8 9" key="1">
    <citation type="submission" date="2016-01" db="EMBL/GenBank/DDBJ databases">
        <title>Investigation of taxonomic status of Bacillus aminovorans.</title>
        <authorList>
            <person name="Verma A."/>
            <person name="Pal Y."/>
            <person name="Krishnamurthi S."/>
        </authorList>
    </citation>
    <scope>NUCLEOTIDE SEQUENCE [LARGE SCALE GENOMIC DNA]</scope>
    <source>
        <strain evidence="8 9">DSM 1314</strain>
    </source>
</reference>
<feature type="domain" description="Mandelate racemase/muconate lactonizing enzyme C-terminal" evidence="7">
    <location>
        <begin position="144"/>
        <end position="236"/>
    </location>
</feature>
<dbReference type="UniPathway" id="UPA00079"/>
<dbReference type="EMBL" id="LQWY01000005">
    <property type="protein sequence ID" value="OAH62573.1"/>
    <property type="molecule type" value="Genomic_DNA"/>
</dbReference>
<dbReference type="SFLD" id="SFLDF00009">
    <property type="entry name" value="o-succinylbenzoate_synthase"/>
    <property type="match status" value="1"/>
</dbReference>
<dbReference type="SUPFAM" id="SSF51604">
    <property type="entry name" value="Enolase C-terminal domain-like"/>
    <property type="match status" value="1"/>
</dbReference>
<dbReference type="Pfam" id="PF02746">
    <property type="entry name" value="MR_MLE_N"/>
    <property type="match status" value="1"/>
</dbReference>
<dbReference type="CDD" id="cd03317">
    <property type="entry name" value="NAAAR"/>
    <property type="match status" value="1"/>
</dbReference>